<dbReference type="AlphaFoldDB" id="A0AAD7K0B5"/>
<keyword evidence="2" id="KW-1185">Reference proteome</keyword>
<dbReference type="Proteomes" id="UP001215598">
    <property type="component" value="Unassembled WGS sequence"/>
</dbReference>
<comment type="caution">
    <text evidence="1">The sequence shown here is derived from an EMBL/GenBank/DDBJ whole genome shotgun (WGS) entry which is preliminary data.</text>
</comment>
<name>A0AAD7K0B5_9AGAR</name>
<sequence>MRWCLAGDLPCRKRATNARRNRQYKILRDSPGHPSYIDTNTAMLIPKIASTLSLVTAAPYPSVLAAVQNITLVAGSSDNITFNGDGWHGQGDWQGLEPENESCSRTPGVYSWTVGSSVSVTFQGMAIYFVGWNHSGNTFYQPYLDGVPDSPVTGASSGCNIIQYRRTGLANTPHNLTMALLTDEPGYIGVETRKIGVSGIM</sequence>
<dbReference type="Gene3D" id="2.60.120.260">
    <property type="entry name" value="Galactose-binding domain-like"/>
    <property type="match status" value="1"/>
</dbReference>
<evidence type="ECO:0000313" key="2">
    <source>
        <dbReference type="Proteomes" id="UP001215598"/>
    </source>
</evidence>
<dbReference type="EMBL" id="JARKIB010000010">
    <property type="protein sequence ID" value="KAJ7775547.1"/>
    <property type="molecule type" value="Genomic_DNA"/>
</dbReference>
<evidence type="ECO:0000313" key="1">
    <source>
        <dbReference type="EMBL" id="KAJ7775547.1"/>
    </source>
</evidence>
<protein>
    <submittedName>
        <fullName evidence="1">Uncharacterized protein</fullName>
    </submittedName>
</protein>
<reference evidence="1" key="1">
    <citation type="submission" date="2023-03" db="EMBL/GenBank/DDBJ databases">
        <title>Massive genome expansion in bonnet fungi (Mycena s.s.) driven by repeated elements and novel gene families across ecological guilds.</title>
        <authorList>
            <consortium name="Lawrence Berkeley National Laboratory"/>
            <person name="Harder C.B."/>
            <person name="Miyauchi S."/>
            <person name="Viragh M."/>
            <person name="Kuo A."/>
            <person name="Thoen E."/>
            <person name="Andreopoulos B."/>
            <person name="Lu D."/>
            <person name="Skrede I."/>
            <person name="Drula E."/>
            <person name="Henrissat B."/>
            <person name="Morin E."/>
            <person name="Kohler A."/>
            <person name="Barry K."/>
            <person name="LaButti K."/>
            <person name="Morin E."/>
            <person name="Salamov A."/>
            <person name="Lipzen A."/>
            <person name="Mereny Z."/>
            <person name="Hegedus B."/>
            <person name="Baldrian P."/>
            <person name="Stursova M."/>
            <person name="Weitz H."/>
            <person name="Taylor A."/>
            <person name="Grigoriev I.V."/>
            <person name="Nagy L.G."/>
            <person name="Martin F."/>
            <person name="Kauserud H."/>
        </authorList>
    </citation>
    <scope>NUCLEOTIDE SEQUENCE</scope>
    <source>
        <strain evidence="1">CBHHK182m</strain>
    </source>
</reference>
<accession>A0AAD7K0B5</accession>
<gene>
    <name evidence="1" type="ORF">B0H16DRAFT_47946</name>
</gene>
<proteinExistence type="predicted"/>
<organism evidence="1 2">
    <name type="scientific">Mycena metata</name>
    <dbReference type="NCBI Taxonomy" id="1033252"/>
    <lineage>
        <taxon>Eukaryota</taxon>
        <taxon>Fungi</taxon>
        <taxon>Dikarya</taxon>
        <taxon>Basidiomycota</taxon>
        <taxon>Agaricomycotina</taxon>
        <taxon>Agaricomycetes</taxon>
        <taxon>Agaricomycetidae</taxon>
        <taxon>Agaricales</taxon>
        <taxon>Marasmiineae</taxon>
        <taxon>Mycenaceae</taxon>
        <taxon>Mycena</taxon>
    </lineage>
</organism>